<dbReference type="Pfam" id="PF17164">
    <property type="entry name" value="DUF5122"/>
    <property type="match status" value="6"/>
</dbReference>
<dbReference type="PANTHER" id="PTHR46682:SF1">
    <property type="entry name" value="ADHESION G-PROTEIN COUPLED RECEPTOR V1"/>
    <property type="match status" value="1"/>
</dbReference>
<dbReference type="SUPFAM" id="SSF63829">
    <property type="entry name" value="Calcium-dependent phosphotriesterase"/>
    <property type="match status" value="1"/>
</dbReference>
<reference evidence="6 7" key="1">
    <citation type="submission" date="2023-04" db="EMBL/GenBank/DDBJ databases">
        <title>A novel bacteria isolated from coastal sediment.</title>
        <authorList>
            <person name="Liu X.-J."/>
            <person name="Du Z.-J."/>
        </authorList>
    </citation>
    <scope>NUCLEOTIDE SEQUENCE [LARGE SCALE GENOMIC DNA]</scope>
    <source>
        <strain evidence="6 7">SDUM461003</strain>
    </source>
</reference>
<gene>
    <name evidence="6" type="ORF">QEH52_04245</name>
</gene>
<dbReference type="InterPro" id="IPR026919">
    <property type="entry name" value="ADGRV1"/>
</dbReference>
<feature type="domain" description="Calx-beta" evidence="5">
    <location>
        <begin position="622"/>
        <end position="719"/>
    </location>
</feature>
<evidence type="ECO:0000256" key="4">
    <source>
        <dbReference type="SAM" id="MobiDB-lite"/>
    </source>
</evidence>
<evidence type="ECO:0000313" key="7">
    <source>
        <dbReference type="Proteomes" id="UP001225316"/>
    </source>
</evidence>
<keyword evidence="1" id="KW-0732">Signal</keyword>
<comment type="caution">
    <text evidence="6">The sequence shown here is derived from an EMBL/GenBank/DDBJ whole genome shotgun (WGS) entry which is preliminary data.</text>
</comment>
<dbReference type="NCBIfam" id="TIGR02608">
    <property type="entry name" value="delta_60_rpt"/>
    <property type="match status" value="6"/>
</dbReference>
<dbReference type="Pfam" id="PF03160">
    <property type="entry name" value="Calx-beta"/>
    <property type="match status" value="2"/>
</dbReference>
<keyword evidence="2" id="KW-0677">Repeat</keyword>
<accession>A0ABU1ARI6</accession>
<dbReference type="SUPFAM" id="SSF141072">
    <property type="entry name" value="CalX-like"/>
    <property type="match status" value="2"/>
</dbReference>
<dbReference type="InterPro" id="IPR003644">
    <property type="entry name" value="Calx_beta"/>
</dbReference>
<dbReference type="SUPFAM" id="SSF55486">
    <property type="entry name" value="Metalloproteases ('zincins'), catalytic domain"/>
    <property type="match status" value="1"/>
</dbReference>
<dbReference type="InterPro" id="IPR013431">
    <property type="entry name" value="Delta_60_rpt"/>
</dbReference>
<organism evidence="6 7">
    <name type="scientific">Thalassobacterium maritimum</name>
    <dbReference type="NCBI Taxonomy" id="3041265"/>
    <lineage>
        <taxon>Bacteria</taxon>
        <taxon>Pseudomonadati</taxon>
        <taxon>Verrucomicrobiota</taxon>
        <taxon>Opitutia</taxon>
        <taxon>Puniceicoccales</taxon>
        <taxon>Coraliomargaritaceae</taxon>
        <taxon>Thalassobacterium</taxon>
    </lineage>
</organism>
<dbReference type="Gene3D" id="2.60.40.2030">
    <property type="match status" value="2"/>
</dbReference>
<proteinExistence type="predicted"/>
<sequence>MSKLPRLFILALFFLFCAGGFFRKQQIQQAVAVGPAEGVGAHRGVKPMPPPAREPDVIEAPRLFGSLPQASSVAPVMEEFATWIDDYLVSAPAQRAALLSRGIELAKLRRPVMLDLIQNDPESALALAVTRVERVDLPASVLQFLEQPVSARAELAVMQSCLHPDGVEPDHTHELYRATVINDQEYRVYVYGARLHDASLRETSLHGFALDQSLAVAESRIRVVAEGEPRPQGAPRADTGERTVEALGEWHVLPEDTSLAEFAHTVQAAEYNPVLSSNDAGSGSSGVTGRPSQSWTHGSKSLLVILVDFSDLTGVPINKNGTVEITPSLLDSVINDSGEVRNFLQNSSFGKTDLVFDSSSDVTGVLRMPNTAESYAAADATTLLHTHARAAALSAGFDVEDYDRVAVVFSNLSGLSGSKFTFGGRANVIGSNLWINGYFDFRVVGHELGHTYGLRHSNYWQVSGSDPVDLAGSSTEYGDPFDLMGDGDYAENDFSHWNKSLLQWIPDAAVDTILSDATVRLYRFDEAGADLNLTRAVKVVRDSTRDYWIGYRRALDSNATDNGAYVLWGYNSLQQGNLLDLTTPGSNPYDAPLAVGSTFFDSAAGIRITNLAQGGSGANEWLDVSIDFLPRLQWGESDYIINEQGAVAELTVTRSNQSVGAVSVNYSTSAGTATAGADYTSSSGTLNWADGDMSAKTISIPIVADAQVEGTENFTVSLTGATGGVVVPPADATVTIADPGARDTTFAANHINNSVYSIAPLANGQMLIAGAFSSLQDSNYDIYSYGRIARINSDGSIDTSFDPGAGADASIDQVQLLPDGKILIMGRFTEYDGVPRNRIARLLSDGSLDTSFDPGVGVDDRIYAMLSLPNGNVLIAGMFTHVGDIDREYLALLDSTGALDTDFVGPDFIGTSGWRIESIALQADGKFLLGGVFYLSSSLPFQAGLCRVEATGALDASFDGVMEGAHLEGNMASLRTVEDISVQIDGKILISGSFSAFNDVARAGVARLHSDGSVDRDFVVSPNDSVETLRILPDGNILIGGNFTDVSGTAVARIAKLSSDGTVDAAFAAAGGHAGRVYELALQPDGNILLGGVYTSFQAATPNRPLWRFISGLAGLPGVIELSRDASTEVEGTTANITVKRIGGSLGALTLGYATVADDATPGLDYTDSYGVLTWADGDSSPQTIHIPIHSDAIADTPESFVLNLGVPQIGGALLGERQQTVVSIETAFNAWKEEHFTLAELQDPMVSGDTANPDHDAYGNLAEFAFGSDPRVADTDALPQVAVQEFAGSDYLMITFNRRAPSLDLEYTVQSESELSGDWLGSAVQVGEAVNNFDGTETVTYRDTEAVNAANVKRFLRVNVSRTE</sequence>
<feature type="region of interest" description="Disordered" evidence="4">
    <location>
        <begin position="277"/>
        <end position="296"/>
    </location>
</feature>
<dbReference type="PANTHER" id="PTHR46682">
    <property type="entry name" value="ADHESION G-PROTEIN COUPLED RECEPTOR V1"/>
    <property type="match status" value="1"/>
</dbReference>
<dbReference type="RefSeq" id="WP_308948817.1">
    <property type="nucleotide sequence ID" value="NZ_JARXHW010000006.1"/>
</dbReference>
<evidence type="ECO:0000256" key="1">
    <source>
        <dbReference type="ARBA" id="ARBA00022729"/>
    </source>
</evidence>
<evidence type="ECO:0000313" key="6">
    <source>
        <dbReference type="EMBL" id="MDQ8206706.1"/>
    </source>
</evidence>
<evidence type="ECO:0000259" key="5">
    <source>
        <dbReference type="SMART" id="SM00237"/>
    </source>
</evidence>
<dbReference type="Gene3D" id="2.80.10.50">
    <property type="match status" value="3"/>
</dbReference>
<name>A0ABU1ARI6_9BACT</name>
<keyword evidence="3" id="KW-0106">Calcium</keyword>
<dbReference type="EMBL" id="JARXHW010000006">
    <property type="protein sequence ID" value="MDQ8206706.1"/>
    <property type="molecule type" value="Genomic_DNA"/>
</dbReference>
<protein>
    <submittedName>
        <fullName evidence="6">Calx-beta domain-containing protein</fullName>
    </submittedName>
</protein>
<evidence type="ECO:0000256" key="2">
    <source>
        <dbReference type="ARBA" id="ARBA00022737"/>
    </source>
</evidence>
<feature type="domain" description="Calx-beta" evidence="5">
    <location>
        <begin position="1107"/>
        <end position="1206"/>
    </location>
</feature>
<dbReference type="SMART" id="SM00237">
    <property type="entry name" value="Calx_beta"/>
    <property type="match status" value="2"/>
</dbReference>
<dbReference type="InterPro" id="IPR038081">
    <property type="entry name" value="CalX-like_sf"/>
</dbReference>
<keyword evidence="7" id="KW-1185">Reference proteome</keyword>
<dbReference type="Proteomes" id="UP001225316">
    <property type="component" value="Unassembled WGS sequence"/>
</dbReference>
<evidence type="ECO:0000256" key="3">
    <source>
        <dbReference type="ARBA" id="ARBA00022837"/>
    </source>
</evidence>